<keyword evidence="3" id="KW-1185">Reference proteome</keyword>
<dbReference type="PANTHER" id="PTHR44218">
    <property type="entry name" value="PROTEIN SPA1-RELATED 2"/>
    <property type="match status" value="1"/>
</dbReference>
<dbReference type="GO" id="GO:0009640">
    <property type="term" value="P:photomorphogenesis"/>
    <property type="evidence" value="ECO:0007669"/>
    <property type="project" value="InterPro"/>
</dbReference>
<dbReference type="InterPro" id="IPR015943">
    <property type="entry name" value="WD40/YVTN_repeat-like_dom_sf"/>
</dbReference>
<dbReference type="InterPro" id="IPR044630">
    <property type="entry name" value="SPA1/2/3/4"/>
</dbReference>
<dbReference type="AlphaFoldDB" id="A0A540K3A7"/>
<protein>
    <submittedName>
        <fullName evidence="2">Uncharacterized protein</fullName>
    </submittedName>
</protein>
<accession>A0A540K3A7</accession>
<dbReference type="PROSITE" id="PS50082">
    <property type="entry name" value="WD_REPEATS_2"/>
    <property type="match status" value="1"/>
</dbReference>
<sequence>MASRSKLSSICWNSYIKSQIASSNFEGVVQVWDVTRSQLFTEMTEHERRVWSIDFSSADPTMLASGSDDGSVKLWSINQAILLLHLVDVSFETKRSKYWYN</sequence>
<dbReference type="SMART" id="SM00320">
    <property type="entry name" value="WD40"/>
    <property type="match status" value="1"/>
</dbReference>
<name>A0A540K3A7_MALBA</name>
<keyword evidence="1" id="KW-0853">WD repeat</keyword>
<organism evidence="2 3">
    <name type="scientific">Malus baccata</name>
    <name type="common">Siberian crab apple</name>
    <name type="synonym">Pyrus baccata</name>
    <dbReference type="NCBI Taxonomy" id="106549"/>
    <lineage>
        <taxon>Eukaryota</taxon>
        <taxon>Viridiplantae</taxon>
        <taxon>Streptophyta</taxon>
        <taxon>Embryophyta</taxon>
        <taxon>Tracheophyta</taxon>
        <taxon>Spermatophyta</taxon>
        <taxon>Magnoliopsida</taxon>
        <taxon>eudicotyledons</taxon>
        <taxon>Gunneridae</taxon>
        <taxon>Pentapetalae</taxon>
        <taxon>rosids</taxon>
        <taxon>fabids</taxon>
        <taxon>Rosales</taxon>
        <taxon>Rosaceae</taxon>
        <taxon>Amygdaloideae</taxon>
        <taxon>Maleae</taxon>
        <taxon>Malus</taxon>
    </lineage>
</organism>
<dbReference type="Proteomes" id="UP000315295">
    <property type="component" value="Unassembled WGS sequence"/>
</dbReference>
<reference evidence="2 3" key="1">
    <citation type="journal article" date="2019" name="G3 (Bethesda)">
        <title>Sequencing of a Wild Apple (Malus baccata) Genome Unravels the Differences Between Cultivated and Wild Apple Species Regarding Disease Resistance and Cold Tolerance.</title>
        <authorList>
            <person name="Chen X."/>
        </authorList>
    </citation>
    <scope>NUCLEOTIDE SEQUENCE [LARGE SCALE GENOMIC DNA]</scope>
    <source>
        <strain evidence="3">cv. Shandingzi</strain>
        <tissue evidence="2">Leaves</tissue>
    </source>
</reference>
<dbReference type="SUPFAM" id="SSF50978">
    <property type="entry name" value="WD40 repeat-like"/>
    <property type="match status" value="1"/>
</dbReference>
<dbReference type="InterPro" id="IPR036322">
    <property type="entry name" value="WD40_repeat_dom_sf"/>
</dbReference>
<comment type="caution">
    <text evidence="2">The sequence shown here is derived from an EMBL/GenBank/DDBJ whole genome shotgun (WGS) entry which is preliminary data.</text>
</comment>
<dbReference type="Gene3D" id="2.130.10.10">
    <property type="entry name" value="YVTN repeat-like/Quinoprotein amine dehydrogenase"/>
    <property type="match status" value="1"/>
</dbReference>
<dbReference type="STRING" id="106549.A0A540K3A7"/>
<dbReference type="EMBL" id="VIEB01010444">
    <property type="protein sequence ID" value="TQD68731.1"/>
    <property type="molecule type" value="Genomic_DNA"/>
</dbReference>
<dbReference type="PANTHER" id="PTHR44218:SF1">
    <property type="entry name" value="PROTEIN SPA1-RELATED 3"/>
    <property type="match status" value="1"/>
</dbReference>
<evidence type="ECO:0000256" key="1">
    <source>
        <dbReference type="PROSITE-ProRule" id="PRU00221"/>
    </source>
</evidence>
<dbReference type="PROSITE" id="PS50294">
    <property type="entry name" value="WD_REPEATS_REGION"/>
    <property type="match status" value="1"/>
</dbReference>
<dbReference type="Pfam" id="PF00400">
    <property type="entry name" value="WD40"/>
    <property type="match status" value="1"/>
</dbReference>
<dbReference type="InterPro" id="IPR001680">
    <property type="entry name" value="WD40_rpt"/>
</dbReference>
<proteinExistence type="predicted"/>
<evidence type="ECO:0000313" key="2">
    <source>
        <dbReference type="EMBL" id="TQD68731.1"/>
    </source>
</evidence>
<feature type="repeat" description="WD" evidence="1">
    <location>
        <begin position="43"/>
        <end position="78"/>
    </location>
</feature>
<evidence type="ECO:0000313" key="3">
    <source>
        <dbReference type="Proteomes" id="UP000315295"/>
    </source>
</evidence>
<gene>
    <name evidence="2" type="ORF">C1H46_045736</name>
</gene>